<dbReference type="OMA" id="QGEWHVE"/>
<dbReference type="InterPro" id="IPR050438">
    <property type="entry name" value="LMW_PTPase"/>
</dbReference>
<evidence type="ECO:0000256" key="6">
    <source>
        <dbReference type="PIRSR" id="PIRSR617867-1"/>
    </source>
</evidence>
<gene>
    <name evidence="10" type="primary">primo-2</name>
</gene>
<dbReference type="Gene3D" id="3.40.50.2300">
    <property type="match status" value="1"/>
</dbReference>
<organism evidence="9 10">
    <name type="scientific">Drosophila kikkawai</name>
    <name type="common">Fruit fly</name>
    <dbReference type="NCBI Taxonomy" id="30033"/>
    <lineage>
        <taxon>Eukaryota</taxon>
        <taxon>Metazoa</taxon>
        <taxon>Ecdysozoa</taxon>
        <taxon>Arthropoda</taxon>
        <taxon>Hexapoda</taxon>
        <taxon>Insecta</taxon>
        <taxon>Pterygota</taxon>
        <taxon>Neoptera</taxon>
        <taxon>Endopterygota</taxon>
        <taxon>Diptera</taxon>
        <taxon>Brachycera</taxon>
        <taxon>Muscomorpha</taxon>
        <taxon>Ephydroidea</taxon>
        <taxon>Drosophilidae</taxon>
        <taxon>Drosophila</taxon>
        <taxon>Sophophora</taxon>
    </lineage>
</organism>
<keyword evidence="5 7" id="KW-0904">Protein phosphatase</keyword>
<evidence type="ECO:0000256" key="7">
    <source>
        <dbReference type="RuleBase" id="RU368115"/>
    </source>
</evidence>
<dbReference type="PANTHER" id="PTHR11717">
    <property type="entry name" value="LOW MOLECULAR WEIGHT PROTEIN TYROSINE PHOSPHATASE"/>
    <property type="match status" value="1"/>
</dbReference>
<comment type="subcellular location">
    <subcellularLocation>
        <location evidence="1 7">Cytoplasm</location>
    </subcellularLocation>
</comment>
<evidence type="ECO:0000256" key="1">
    <source>
        <dbReference type="ARBA" id="ARBA00004496"/>
    </source>
</evidence>
<accession>A0A6P4J4W3</accession>
<dbReference type="AlphaFoldDB" id="A0A6P4J4W3"/>
<evidence type="ECO:0000256" key="3">
    <source>
        <dbReference type="ARBA" id="ARBA00022490"/>
    </source>
</evidence>
<dbReference type="PRINTS" id="PR00720">
    <property type="entry name" value="MAMMALPTPASE"/>
</dbReference>
<feature type="active site" evidence="6">
    <location>
        <position position="20"/>
    </location>
</feature>
<comment type="similarity">
    <text evidence="2 7">Belongs to the low molecular weight phosphotyrosine protein phosphatase family.</text>
</comment>
<name>A0A6P4J4W3_DROKI</name>
<feature type="active site" description="Proton donor" evidence="6">
    <location>
        <position position="130"/>
    </location>
</feature>
<keyword evidence="3 7" id="KW-0963">Cytoplasm</keyword>
<keyword evidence="9" id="KW-1185">Reference proteome</keyword>
<dbReference type="CDD" id="cd16343">
    <property type="entry name" value="LMWPTP"/>
    <property type="match status" value="1"/>
</dbReference>
<comment type="function">
    <text evidence="7">Acts on tyrosine phosphorylated proteins, low-MW aryl phosphates and natural and synthetic acyl phosphates.</text>
</comment>
<dbReference type="RefSeq" id="XP_017035910.1">
    <property type="nucleotide sequence ID" value="XM_017180421.3"/>
</dbReference>
<dbReference type="InterPro" id="IPR017867">
    <property type="entry name" value="Tyr_phospatase_low_mol_wt"/>
</dbReference>
<keyword evidence="4 7" id="KW-0378">Hydrolase</keyword>
<dbReference type="GO" id="GO:0004726">
    <property type="term" value="F:non-membrane spanning protein tyrosine phosphatase activity"/>
    <property type="evidence" value="ECO:0007669"/>
    <property type="project" value="InterPro"/>
</dbReference>
<dbReference type="PRINTS" id="PR00719">
    <property type="entry name" value="LMWPTPASE"/>
</dbReference>
<proteinExistence type="inferred from homology"/>
<evidence type="ECO:0000313" key="10">
    <source>
        <dbReference type="RefSeq" id="XP_017035910.1"/>
    </source>
</evidence>
<dbReference type="GO" id="GO:0005737">
    <property type="term" value="C:cytoplasm"/>
    <property type="evidence" value="ECO:0007669"/>
    <property type="project" value="UniProtKB-SubCell"/>
</dbReference>
<evidence type="ECO:0000256" key="2">
    <source>
        <dbReference type="ARBA" id="ARBA00011063"/>
    </source>
</evidence>
<protein>
    <recommendedName>
        <fullName evidence="7">Low molecular weight phosphotyrosine protein phosphatase</fullName>
        <shortName evidence="7">LMW-PTP</shortName>
        <shortName evidence="7">LMW-PTPase</shortName>
        <ecNumber evidence="7">3.1.3.2</ecNumber>
        <ecNumber evidence="7">3.1.3.48</ecNumber>
    </recommendedName>
    <alternativeName>
        <fullName evidence="7">Low molecular weight cytosolic acid phosphatase</fullName>
    </alternativeName>
</protein>
<evidence type="ECO:0000259" key="8">
    <source>
        <dbReference type="SMART" id="SM00226"/>
    </source>
</evidence>
<dbReference type="OrthoDB" id="3388at2759"/>
<dbReference type="SMART" id="SM00226">
    <property type="entry name" value="LMWPc"/>
    <property type="match status" value="1"/>
</dbReference>
<dbReference type="InterPro" id="IPR023485">
    <property type="entry name" value="Ptyr_pPase"/>
</dbReference>
<feature type="active site" description="Nucleophile" evidence="6">
    <location>
        <position position="14"/>
    </location>
</feature>
<dbReference type="EC" id="3.1.3.48" evidence="7"/>
<reference evidence="10" key="1">
    <citation type="submission" date="2025-08" db="UniProtKB">
        <authorList>
            <consortium name="RefSeq"/>
        </authorList>
    </citation>
    <scope>IDENTIFICATION</scope>
    <source>
        <strain evidence="10">14028-0561.14</strain>
        <tissue evidence="10">Whole fly</tissue>
    </source>
</reference>
<dbReference type="InterPro" id="IPR036196">
    <property type="entry name" value="Ptyr_pPase_sf"/>
</dbReference>
<feature type="domain" description="Phosphotyrosine protein phosphatase I" evidence="8">
    <location>
        <begin position="8"/>
        <end position="157"/>
    </location>
</feature>
<dbReference type="Proteomes" id="UP001652661">
    <property type="component" value="Chromosome 3R"/>
</dbReference>
<evidence type="ECO:0000256" key="4">
    <source>
        <dbReference type="ARBA" id="ARBA00022801"/>
    </source>
</evidence>
<dbReference type="Pfam" id="PF01451">
    <property type="entry name" value="LMWPc"/>
    <property type="match status" value="1"/>
</dbReference>
<dbReference type="EC" id="3.1.3.2" evidence="7"/>
<comment type="catalytic activity">
    <reaction evidence="7">
        <text>O-phospho-L-tyrosyl-[protein] + H2O = L-tyrosyl-[protein] + phosphate</text>
        <dbReference type="Rhea" id="RHEA:10684"/>
        <dbReference type="Rhea" id="RHEA-COMP:10136"/>
        <dbReference type="Rhea" id="RHEA-COMP:20101"/>
        <dbReference type="ChEBI" id="CHEBI:15377"/>
        <dbReference type="ChEBI" id="CHEBI:43474"/>
        <dbReference type="ChEBI" id="CHEBI:46858"/>
        <dbReference type="ChEBI" id="CHEBI:61978"/>
        <dbReference type="EC" id="3.1.3.48"/>
    </reaction>
</comment>
<dbReference type="SUPFAM" id="SSF52788">
    <property type="entry name" value="Phosphotyrosine protein phosphatases I"/>
    <property type="match status" value="1"/>
</dbReference>
<dbReference type="GO" id="GO:0003993">
    <property type="term" value="F:acid phosphatase activity"/>
    <property type="evidence" value="ECO:0007669"/>
    <property type="project" value="UniProtKB-UniRule"/>
</dbReference>
<evidence type="ECO:0000313" key="9">
    <source>
        <dbReference type="Proteomes" id="UP001652661"/>
    </source>
</evidence>
<dbReference type="PANTHER" id="PTHR11717:SF7">
    <property type="entry name" value="LOW MOLECULAR WEIGHT PHOSPHOTYROSINE PROTEIN PHOSPHATASE"/>
    <property type="match status" value="1"/>
</dbReference>
<sequence length="164" mass="18406">MGKRSQKSSVLMVCVGNICRSPIAEAVMGEVIVKAGLQKEWHVESAAIEGWHSGSMPDERALSVLAKHNISYIGYARVLTTDDFKKFDYIFGMDRSNLAALKRMAPDNAKAKVLLLGNFGLKPDDRIIEDPYYSVGEEPFEKIYQKCSIACQKFLEQARMEQIL</sequence>
<comment type="catalytic activity">
    <reaction evidence="7">
        <text>a phosphate monoester + H2O = an alcohol + phosphate</text>
        <dbReference type="Rhea" id="RHEA:15017"/>
        <dbReference type="ChEBI" id="CHEBI:15377"/>
        <dbReference type="ChEBI" id="CHEBI:30879"/>
        <dbReference type="ChEBI" id="CHEBI:43474"/>
        <dbReference type="ChEBI" id="CHEBI:67140"/>
        <dbReference type="EC" id="3.1.3.2"/>
    </reaction>
</comment>
<dbReference type="FunFam" id="3.40.50.2300:FF:000105">
    <property type="entry name" value="Low molecular weight phosphotyrosine protein"/>
    <property type="match status" value="1"/>
</dbReference>
<dbReference type="InterPro" id="IPR002115">
    <property type="entry name" value="Tyr_Pase_low_mol_wt_mml"/>
</dbReference>
<evidence type="ECO:0000256" key="5">
    <source>
        <dbReference type="ARBA" id="ARBA00022912"/>
    </source>
</evidence>